<comment type="catalytic activity">
    <reaction evidence="10">
        <text>aceneuramate = aldehydo-N-acetyl-D-mannosamine + pyruvate</text>
        <dbReference type="Rhea" id="RHEA:23296"/>
        <dbReference type="ChEBI" id="CHEBI:15361"/>
        <dbReference type="ChEBI" id="CHEBI:17122"/>
        <dbReference type="ChEBI" id="CHEBI:173083"/>
        <dbReference type="EC" id="4.1.3.3"/>
    </reaction>
</comment>
<organism evidence="13">
    <name type="scientific">Menura novaehollandiae</name>
    <name type="common">superb lyrebird</name>
    <dbReference type="NCBI Taxonomy" id="47692"/>
    <lineage>
        <taxon>Eukaryota</taxon>
        <taxon>Metazoa</taxon>
        <taxon>Chordata</taxon>
        <taxon>Craniata</taxon>
        <taxon>Vertebrata</taxon>
        <taxon>Euteleostomi</taxon>
        <taxon>Archelosauria</taxon>
        <taxon>Archosauria</taxon>
        <taxon>Dinosauria</taxon>
        <taxon>Saurischia</taxon>
        <taxon>Theropoda</taxon>
        <taxon>Coelurosauria</taxon>
        <taxon>Aves</taxon>
        <taxon>Neognathae</taxon>
        <taxon>Neoaves</taxon>
        <taxon>Telluraves</taxon>
        <taxon>Australaves</taxon>
        <taxon>Passeriformes</taxon>
        <taxon>Menuridae</taxon>
        <taxon>Menura</taxon>
    </lineage>
</organism>
<keyword evidence="8" id="KW-0704">Schiff base</keyword>
<dbReference type="PANTHER" id="PTHR12128">
    <property type="entry name" value="DIHYDRODIPICOLINATE SYNTHASE"/>
    <property type="match status" value="1"/>
</dbReference>
<evidence type="ECO:0000256" key="10">
    <source>
        <dbReference type="ARBA" id="ARBA00044906"/>
    </source>
</evidence>
<feature type="non-terminal residue" evidence="13">
    <location>
        <position position="1"/>
    </location>
</feature>
<name>A0AA97N6D3_9PASS</name>
<evidence type="ECO:0000256" key="6">
    <source>
        <dbReference type="ARBA" id="ARBA00022490"/>
    </source>
</evidence>
<dbReference type="Gene3D" id="3.20.20.70">
    <property type="entry name" value="Aldolase class I"/>
    <property type="match status" value="1"/>
</dbReference>
<keyword evidence="9" id="KW-0119">Carbohydrate metabolism</keyword>
<feature type="active site" description="Proton donor/acceptor" evidence="11">
    <location>
        <position position="120"/>
    </location>
</feature>
<dbReference type="SMART" id="SM01130">
    <property type="entry name" value="DHDPS"/>
    <property type="match status" value="1"/>
</dbReference>
<evidence type="ECO:0000313" key="14">
    <source>
        <dbReference type="Proteomes" id="UP000521578"/>
    </source>
</evidence>
<dbReference type="GO" id="GO:0005737">
    <property type="term" value="C:cytoplasm"/>
    <property type="evidence" value="ECO:0007669"/>
    <property type="project" value="UniProtKB-SubCell"/>
</dbReference>
<comment type="caution">
    <text evidence="13">The sequence shown here is derived from an EMBL/GenBank/DDBJ whole genome shotgun (WGS) entry which is preliminary data.</text>
</comment>
<evidence type="ECO:0000256" key="3">
    <source>
        <dbReference type="ARBA" id="ARBA00006324"/>
    </source>
</evidence>
<comment type="pathway">
    <text evidence="2">Amino-sugar metabolism; N-acetylneuraminate degradation.</text>
</comment>
<keyword evidence="6" id="KW-0963">Cytoplasm</keyword>
<reference evidence="13" key="1">
    <citation type="submission" date="2022-12" db="EMBL/GenBank/DDBJ databases">
        <title>Bird 10,000 Genomes (B10K) Project - Family phase.</title>
        <authorList>
            <person name="Zhang G."/>
        </authorList>
    </citation>
    <scope>NUCLEOTIDE SEQUENCE</scope>
    <source>
        <strain evidence="13">B10K-CU-030-46</strain>
        <tissue evidence="13">Muscle</tissue>
    </source>
</reference>
<evidence type="ECO:0000256" key="2">
    <source>
        <dbReference type="ARBA" id="ARBA00004878"/>
    </source>
</evidence>
<evidence type="ECO:0000256" key="8">
    <source>
        <dbReference type="ARBA" id="ARBA00023270"/>
    </source>
</evidence>
<dbReference type="Proteomes" id="UP000521578">
    <property type="component" value="Unassembled WGS sequence"/>
</dbReference>
<evidence type="ECO:0000256" key="9">
    <source>
        <dbReference type="ARBA" id="ARBA00023277"/>
    </source>
</evidence>
<dbReference type="PRINTS" id="PR00146">
    <property type="entry name" value="DHPICSNTHASE"/>
</dbReference>
<dbReference type="GO" id="GO:0008747">
    <property type="term" value="F:N-acetylneuraminate lyase activity"/>
    <property type="evidence" value="ECO:0007669"/>
    <property type="project" value="UniProtKB-EC"/>
</dbReference>
<evidence type="ECO:0000256" key="11">
    <source>
        <dbReference type="PIRSR" id="PIRSR001365-1"/>
    </source>
</evidence>
<dbReference type="PIRSF" id="PIRSF001365">
    <property type="entry name" value="DHDPS"/>
    <property type="match status" value="1"/>
</dbReference>
<dbReference type="PANTHER" id="PTHR12128:SF21">
    <property type="entry name" value="N-ACETYLNEURAMINATE LYASE"/>
    <property type="match status" value="1"/>
</dbReference>
<dbReference type="Pfam" id="PF00701">
    <property type="entry name" value="DHDPS"/>
    <property type="match status" value="1"/>
</dbReference>
<feature type="non-terminal residue" evidence="13">
    <location>
        <position position="291"/>
    </location>
</feature>
<dbReference type="AlphaFoldDB" id="A0AA97N6D3"/>
<sequence length="291" mass="31831">QINLPVIRQYVDYLVNEQNVKNVFVNGTTGEGLSLSIQERKQLAEEWMCQGKDKLDHVIIHVGALSLPECQELARHAAAIGAGGIAVIAPFFFKPTKKDELVAFLQKVASEAPEVPFYYYHIPPLTGVKIHVEELLDGIKARIPTFQGVKFSDTDLLDLAQCINKNETGQFEFLYGVDEQLLGALAVGANGAVGSTYNYLGRQTNLMLQAFAKPDLALAQKYQAALRKMVCKCPDFAFVCPGFGVAQTKAVMTFVSGIPMGPPRLPLVDASNEFIVKAKAKLDSIVWPDGD</sequence>
<evidence type="ECO:0000313" key="13">
    <source>
        <dbReference type="EMBL" id="NXE93185.1"/>
    </source>
</evidence>
<dbReference type="SUPFAM" id="SSF51569">
    <property type="entry name" value="Aldolase"/>
    <property type="match status" value="1"/>
</dbReference>
<dbReference type="FunFam" id="3.20.20.70:FF:000133">
    <property type="entry name" value="N-acetylneuraminate pyruvate lyase"/>
    <property type="match status" value="1"/>
</dbReference>
<comment type="similarity">
    <text evidence="3">Belongs to the DapA family. NanA subfamily.</text>
</comment>
<evidence type="ECO:0000256" key="12">
    <source>
        <dbReference type="PIRSR" id="PIRSR001365-2"/>
    </source>
</evidence>
<proteinExistence type="inferred from homology"/>
<protein>
    <recommendedName>
        <fullName evidence="5">N-acetylneuraminate lyase</fullName>
        <ecNumber evidence="5">4.1.3.3</ecNumber>
    </recommendedName>
</protein>
<gene>
    <name evidence="13" type="primary">Npl_0</name>
    <name evidence="13" type="ORF">MENNOV_R12859</name>
</gene>
<feature type="active site" description="Schiff-base intermediate with substrate" evidence="11">
    <location>
        <position position="150"/>
    </location>
</feature>
<feature type="binding site" evidence="12">
    <location>
        <position position="193"/>
    </location>
    <ligand>
        <name>pyruvate</name>
        <dbReference type="ChEBI" id="CHEBI:15361"/>
    </ligand>
</feature>
<accession>A0AA97N6D3</accession>
<keyword evidence="14" id="KW-1185">Reference proteome</keyword>
<evidence type="ECO:0000256" key="1">
    <source>
        <dbReference type="ARBA" id="ARBA00004496"/>
    </source>
</evidence>
<comment type="subunit">
    <text evidence="4">Homotetramer.</text>
</comment>
<feature type="binding site" evidence="12">
    <location>
        <position position="29"/>
    </location>
    <ligand>
        <name>pyruvate</name>
        <dbReference type="ChEBI" id="CHEBI:15361"/>
    </ligand>
</feature>
<keyword evidence="7 13" id="KW-0456">Lyase</keyword>
<dbReference type="EC" id="4.1.3.3" evidence="5"/>
<dbReference type="InterPro" id="IPR002220">
    <property type="entry name" value="DapA-like"/>
</dbReference>
<evidence type="ECO:0000256" key="7">
    <source>
        <dbReference type="ARBA" id="ARBA00023239"/>
    </source>
</evidence>
<evidence type="ECO:0000256" key="4">
    <source>
        <dbReference type="ARBA" id="ARBA00011881"/>
    </source>
</evidence>
<comment type="subcellular location">
    <subcellularLocation>
        <location evidence="1">Cytoplasm</location>
    </subcellularLocation>
</comment>
<dbReference type="InterPro" id="IPR013785">
    <property type="entry name" value="Aldolase_TIM"/>
</dbReference>
<evidence type="ECO:0000256" key="5">
    <source>
        <dbReference type="ARBA" id="ARBA00012911"/>
    </source>
</evidence>
<dbReference type="EMBL" id="VWPS01000191">
    <property type="protein sequence ID" value="NXE93185.1"/>
    <property type="molecule type" value="Genomic_DNA"/>
</dbReference>